<evidence type="ECO:0000313" key="1">
    <source>
        <dbReference type="EMBL" id="KAH0464200.1"/>
    </source>
</evidence>
<keyword evidence="2" id="KW-1185">Reference proteome</keyword>
<reference evidence="1 2" key="1">
    <citation type="journal article" date="2021" name="Hortic Res">
        <title>Chromosome-scale assembly of the Dendrobium chrysotoxum genome enhances the understanding of orchid evolution.</title>
        <authorList>
            <person name="Zhang Y."/>
            <person name="Zhang G.Q."/>
            <person name="Zhang D."/>
            <person name="Liu X.D."/>
            <person name="Xu X.Y."/>
            <person name="Sun W.H."/>
            <person name="Yu X."/>
            <person name="Zhu X."/>
            <person name="Wang Z.W."/>
            <person name="Zhao X."/>
            <person name="Zhong W.Y."/>
            <person name="Chen H."/>
            <person name="Yin W.L."/>
            <person name="Huang T."/>
            <person name="Niu S.C."/>
            <person name="Liu Z.J."/>
        </authorList>
    </citation>
    <scope>NUCLEOTIDE SEQUENCE [LARGE SCALE GENOMIC DNA]</scope>
    <source>
        <strain evidence="1">Lindl</strain>
    </source>
</reference>
<proteinExistence type="predicted"/>
<evidence type="ECO:0000313" key="2">
    <source>
        <dbReference type="Proteomes" id="UP000775213"/>
    </source>
</evidence>
<dbReference type="AlphaFoldDB" id="A0AAV7H830"/>
<comment type="caution">
    <text evidence="1">The sequence shown here is derived from an EMBL/GenBank/DDBJ whole genome shotgun (WGS) entry which is preliminary data.</text>
</comment>
<protein>
    <submittedName>
        <fullName evidence="1">Uncharacterized protein</fullName>
    </submittedName>
</protein>
<accession>A0AAV7H830</accession>
<dbReference type="EMBL" id="JAGFBR010000007">
    <property type="protein sequence ID" value="KAH0464200.1"/>
    <property type="molecule type" value="Genomic_DNA"/>
</dbReference>
<organism evidence="1 2">
    <name type="scientific">Dendrobium chrysotoxum</name>
    <name type="common">Orchid</name>
    <dbReference type="NCBI Taxonomy" id="161865"/>
    <lineage>
        <taxon>Eukaryota</taxon>
        <taxon>Viridiplantae</taxon>
        <taxon>Streptophyta</taxon>
        <taxon>Embryophyta</taxon>
        <taxon>Tracheophyta</taxon>
        <taxon>Spermatophyta</taxon>
        <taxon>Magnoliopsida</taxon>
        <taxon>Liliopsida</taxon>
        <taxon>Asparagales</taxon>
        <taxon>Orchidaceae</taxon>
        <taxon>Epidendroideae</taxon>
        <taxon>Malaxideae</taxon>
        <taxon>Dendrobiinae</taxon>
        <taxon>Dendrobium</taxon>
    </lineage>
</organism>
<dbReference type="Proteomes" id="UP000775213">
    <property type="component" value="Unassembled WGS sequence"/>
</dbReference>
<sequence length="233" mass="26222">MQECTSEAALKEASAPERNVVFEDTIVAAEKDVEELVTFFSYTLYADLALPSKRILLEEIVARLVALESTVKAKETGEPSVGGDRAATMGDGDLRSFMALLNDQMAAIWSRINSMGSERCSMRSQTKQEEFHLRAQYIVGYLDRNEVTVVPRIPRIIATTIRSKCNMLICTIKIACTQSAHKLDLTYVKKNRGRPKKTWLENIKNDISLLDLNENLTLNRTQSRKKIHVADPT</sequence>
<name>A0AAV7H830_DENCH</name>
<gene>
    <name evidence="1" type="ORF">IEQ34_006986</name>
</gene>